<keyword evidence="1" id="KW-0489">Methyltransferase</keyword>
<dbReference type="EMBL" id="PHUJ01000003">
    <property type="protein sequence ID" value="PKB28784.1"/>
    <property type="molecule type" value="Genomic_DNA"/>
</dbReference>
<dbReference type="EMBL" id="JACCCZ010000001">
    <property type="protein sequence ID" value="NYG04855.1"/>
    <property type="molecule type" value="Genomic_DNA"/>
</dbReference>
<dbReference type="InterPro" id="IPR006764">
    <property type="entry name" value="SAM_dep_MeTrfase_SAV2177_type"/>
</dbReference>
<dbReference type="RefSeq" id="WP_073575238.1">
    <property type="nucleotide sequence ID" value="NZ_BAAAJZ010000011.1"/>
</dbReference>
<organism evidence="1 4">
    <name type="scientific">Pseudonocardia alni</name>
    <name type="common">Amycolata alni</name>
    <dbReference type="NCBI Taxonomy" id="33907"/>
    <lineage>
        <taxon>Bacteria</taxon>
        <taxon>Bacillati</taxon>
        <taxon>Actinomycetota</taxon>
        <taxon>Actinomycetes</taxon>
        <taxon>Pseudonocardiales</taxon>
        <taxon>Pseudonocardiaceae</taxon>
        <taxon>Pseudonocardia</taxon>
    </lineage>
</organism>
<evidence type="ECO:0000313" key="1">
    <source>
        <dbReference type="EMBL" id="NYG04855.1"/>
    </source>
</evidence>
<evidence type="ECO:0000313" key="2">
    <source>
        <dbReference type="EMBL" id="PKB28784.1"/>
    </source>
</evidence>
<dbReference type="Gene3D" id="3.40.50.150">
    <property type="entry name" value="Vaccinia Virus protein VP39"/>
    <property type="match status" value="1"/>
</dbReference>
<dbReference type="GeneID" id="98054799"/>
<protein>
    <submittedName>
        <fullName evidence="2">S-adenosyl methyltransferase</fullName>
    </submittedName>
    <submittedName>
        <fullName evidence="1">SAM-dependent methyltransferase</fullName>
    </submittedName>
</protein>
<keyword evidence="1" id="KW-0808">Transferase</keyword>
<dbReference type="Proteomes" id="UP000232453">
    <property type="component" value="Unassembled WGS sequence"/>
</dbReference>
<accession>A0AA44UJT8</accession>
<keyword evidence="4" id="KW-1185">Reference proteome</keyword>
<gene>
    <name evidence="2" type="ORF">ATL51_0409</name>
    <name evidence="1" type="ORF">HDA37_005140</name>
</gene>
<reference evidence="1 4" key="1">
    <citation type="submission" date="2020-07" db="EMBL/GenBank/DDBJ databases">
        <title>Sequencing the genomes of 1000 actinobacteria strains.</title>
        <authorList>
            <person name="Klenk H.-P."/>
        </authorList>
    </citation>
    <scope>NUCLEOTIDE SEQUENCE [LARGE SCALE GENOMIC DNA]</scope>
    <source>
        <strain evidence="2 3">DSM 44104</strain>
        <strain evidence="1 4">DSM 44749</strain>
    </source>
</reference>
<dbReference type="GO" id="GO:0008168">
    <property type="term" value="F:methyltransferase activity"/>
    <property type="evidence" value="ECO:0007669"/>
    <property type="project" value="UniProtKB-KW"/>
</dbReference>
<dbReference type="AlphaFoldDB" id="A0A852WF11"/>
<dbReference type="Proteomes" id="UP000549695">
    <property type="component" value="Unassembled WGS sequence"/>
</dbReference>
<name>A0A852WF11_PSEA5</name>
<accession>A0A852WF11</accession>
<dbReference type="InterPro" id="IPR029063">
    <property type="entry name" value="SAM-dependent_MTases_sf"/>
</dbReference>
<dbReference type="Pfam" id="PF04672">
    <property type="entry name" value="Methyltransf_19"/>
    <property type="match status" value="1"/>
</dbReference>
<dbReference type="GO" id="GO:0032259">
    <property type="term" value="P:methylation"/>
    <property type="evidence" value="ECO:0007669"/>
    <property type="project" value="UniProtKB-KW"/>
</dbReference>
<evidence type="ECO:0000313" key="3">
    <source>
        <dbReference type="Proteomes" id="UP000232453"/>
    </source>
</evidence>
<evidence type="ECO:0000313" key="4">
    <source>
        <dbReference type="Proteomes" id="UP000549695"/>
    </source>
</evidence>
<dbReference type="SUPFAM" id="SSF53335">
    <property type="entry name" value="S-adenosyl-L-methionine-dependent methyltransferases"/>
    <property type="match status" value="1"/>
</dbReference>
<sequence length="274" mass="30415">MAQPTEGRAPAYIDTTKASIARVYDYALGGKDNYDVDRETIERVRQVAPEVNMLAIDNRAFLIRAARFVATQTSITQYLDCGSGLPTAENTHQVVQRLQPEARVAYVDNDPTVIAHGQALLEDNEFTRFSAADIREPETVLADPTVQGFLDLDQPLALFQIGTIHHFDDAVDPQAIMARYIERLAPGSVVAIAHFFDPENADSELARRMEQVFVHSPMGSGRFRTHAEISGLFPGLELVDPGIVPCYRWWPDGPQLRTEDPVQRCIVGGVGIKR</sequence>
<proteinExistence type="predicted"/>
<comment type="caution">
    <text evidence="1">The sequence shown here is derived from an EMBL/GenBank/DDBJ whole genome shotgun (WGS) entry which is preliminary data.</text>
</comment>
<dbReference type="PIRSF" id="PIRSF017393">
    <property type="entry name" value="MTase_SAV2177"/>
    <property type="match status" value="1"/>
</dbReference>